<organism evidence="1 2">
    <name type="scientific">Heyndrickxia camelliae</name>
    <dbReference type="NCBI Taxonomy" id="1707093"/>
    <lineage>
        <taxon>Bacteria</taxon>
        <taxon>Bacillati</taxon>
        <taxon>Bacillota</taxon>
        <taxon>Bacilli</taxon>
        <taxon>Bacillales</taxon>
        <taxon>Bacillaceae</taxon>
        <taxon>Heyndrickxia</taxon>
    </lineage>
</organism>
<dbReference type="EMBL" id="PIQO01000007">
    <property type="protein sequence ID" value="PKR84932.1"/>
    <property type="molecule type" value="Genomic_DNA"/>
</dbReference>
<name>A0A2N3LJW5_9BACI</name>
<dbReference type="Proteomes" id="UP000233440">
    <property type="component" value="Unassembled WGS sequence"/>
</dbReference>
<sequence length="96" mass="11469">MEIEVNQKSDRYSYNQIKNRLQSYIVSANSLTFLVDQQRQVQMTGDQIVEYILSNLPRRQILELLEMLEIIKSRDSNTLHYLQYILHGIIQNKVRK</sequence>
<dbReference type="RefSeq" id="WP_101354298.1">
    <property type="nucleotide sequence ID" value="NZ_PIQO01000007.1"/>
</dbReference>
<evidence type="ECO:0000313" key="1">
    <source>
        <dbReference type="EMBL" id="PKR84932.1"/>
    </source>
</evidence>
<evidence type="ECO:0000313" key="2">
    <source>
        <dbReference type="Proteomes" id="UP000233440"/>
    </source>
</evidence>
<proteinExistence type="predicted"/>
<dbReference type="OrthoDB" id="9926143at2"/>
<dbReference type="AlphaFoldDB" id="A0A2N3LJW5"/>
<accession>A0A2N3LJW5</accession>
<gene>
    <name evidence="1" type="ORF">CWO92_11215</name>
</gene>
<comment type="caution">
    <text evidence="1">The sequence shown here is derived from an EMBL/GenBank/DDBJ whole genome shotgun (WGS) entry which is preliminary data.</text>
</comment>
<reference evidence="1 2" key="1">
    <citation type="submission" date="2017-11" db="EMBL/GenBank/DDBJ databases">
        <title>Bacillus camelliae sp. nov., isolated from pu'er tea.</title>
        <authorList>
            <person name="Niu L."/>
        </authorList>
    </citation>
    <scope>NUCLEOTIDE SEQUENCE [LARGE SCALE GENOMIC DNA]</scope>
    <source>
        <strain evidence="1 2">7578-1</strain>
    </source>
</reference>
<keyword evidence="2" id="KW-1185">Reference proteome</keyword>
<protein>
    <submittedName>
        <fullName evidence="1">Uncharacterized protein</fullName>
    </submittedName>
</protein>